<sequence>MLNVKNADMADFEQIMKIYKYAQDYMIKSGNPAQWGHFYPDAELIKSDICQNVCRVIYDKDGIHGVFALFKGAEPAYKHIENGNWLNEEPYLTIHRLAGDGQVHGLFQCVLNYCKNISQNIRADTHADNQIMQKLMEKNGFMKCGIIYVKNGTPRIAYHWTAS</sequence>
<evidence type="ECO:0000313" key="7">
    <source>
        <dbReference type="Proteomes" id="UP000284051"/>
    </source>
</evidence>
<dbReference type="Gene3D" id="3.40.630.30">
    <property type="match status" value="1"/>
</dbReference>
<dbReference type="Proteomes" id="UP000095350">
    <property type="component" value="Unassembled WGS sequence"/>
</dbReference>
<dbReference type="EMBL" id="WNAJ01000001">
    <property type="protein sequence ID" value="MTR83697.1"/>
    <property type="molecule type" value="Genomic_DNA"/>
</dbReference>
<proteinExistence type="predicted"/>
<name>A0A173QVL6_9FIRM</name>
<dbReference type="EMBL" id="QRID01000026">
    <property type="protein sequence ID" value="RHG25316.1"/>
    <property type="molecule type" value="Genomic_DNA"/>
</dbReference>
<gene>
    <name evidence="3" type="ORF">DW264_17310</name>
    <name evidence="4" type="ORF">DWZ31_04230</name>
    <name evidence="1" type="ORF">ERS852572_00004</name>
    <name evidence="2" type="ORF">GMD50_01255</name>
</gene>
<evidence type="ECO:0000313" key="6">
    <source>
        <dbReference type="Proteomes" id="UP000283586"/>
    </source>
</evidence>
<evidence type="ECO:0000313" key="4">
    <source>
        <dbReference type="EMBL" id="RHN10762.1"/>
    </source>
</evidence>
<evidence type="ECO:0000313" key="8">
    <source>
        <dbReference type="Proteomes" id="UP000478483"/>
    </source>
</evidence>
<dbReference type="RefSeq" id="WP_015520135.1">
    <property type="nucleotide sequence ID" value="NZ_JAAILV010000044.1"/>
</dbReference>
<organism evidence="1 5">
    <name type="scientific">Roseburia intestinalis</name>
    <dbReference type="NCBI Taxonomy" id="166486"/>
    <lineage>
        <taxon>Bacteria</taxon>
        <taxon>Bacillati</taxon>
        <taxon>Bacillota</taxon>
        <taxon>Clostridia</taxon>
        <taxon>Lachnospirales</taxon>
        <taxon>Lachnospiraceae</taxon>
        <taxon>Roseburia</taxon>
    </lineage>
</organism>
<dbReference type="SUPFAM" id="SSF55729">
    <property type="entry name" value="Acyl-CoA N-acyltransferases (Nat)"/>
    <property type="match status" value="1"/>
</dbReference>
<reference evidence="1 5" key="1">
    <citation type="submission" date="2015-09" db="EMBL/GenBank/DDBJ databases">
        <authorList>
            <consortium name="Pathogen Informatics"/>
        </authorList>
    </citation>
    <scope>NUCLEOTIDE SEQUENCE [LARGE SCALE GENOMIC DNA]</scope>
    <source>
        <strain evidence="1 5">2789STDY5834960</strain>
    </source>
</reference>
<dbReference type="STRING" id="166486.ERS852572_00004"/>
<protein>
    <submittedName>
        <fullName evidence="2">N-acetyltransferase</fullName>
    </submittedName>
</protein>
<evidence type="ECO:0000313" key="1">
    <source>
        <dbReference type="EMBL" id="CUM69556.1"/>
    </source>
</evidence>
<dbReference type="Proteomes" id="UP000283586">
    <property type="component" value="Unassembled WGS sequence"/>
</dbReference>
<dbReference type="AlphaFoldDB" id="A0A173QVL6"/>
<evidence type="ECO:0000313" key="5">
    <source>
        <dbReference type="Proteomes" id="UP000095350"/>
    </source>
</evidence>
<evidence type="ECO:0000313" key="2">
    <source>
        <dbReference type="EMBL" id="MTR83697.1"/>
    </source>
</evidence>
<dbReference type="EMBL" id="CYXZ01000001">
    <property type="protein sequence ID" value="CUM69556.1"/>
    <property type="molecule type" value="Genomic_DNA"/>
</dbReference>
<dbReference type="InterPro" id="IPR016181">
    <property type="entry name" value="Acyl_CoA_acyltransferase"/>
</dbReference>
<reference evidence="2 8" key="3">
    <citation type="journal article" date="2019" name="Nat. Med.">
        <title>A library of human gut bacterial isolates paired with longitudinal multiomics data enables mechanistic microbiome research.</title>
        <authorList>
            <person name="Poyet M."/>
            <person name="Groussin M."/>
            <person name="Gibbons S.M."/>
            <person name="Avila-Pacheco J."/>
            <person name="Jiang X."/>
            <person name="Kearney S.M."/>
            <person name="Perrotta A.R."/>
            <person name="Berdy B."/>
            <person name="Zhao S."/>
            <person name="Lieberman T.D."/>
            <person name="Swanson P.K."/>
            <person name="Smith M."/>
            <person name="Roesemann S."/>
            <person name="Alexander J.E."/>
            <person name="Rich S.A."/>
            <person name="Livny J."/>
            <person name="Vlamakis H."/>
            <person name="Clish C."/>
            <person name="Bullock K."/>
            <person name="Deik A."/>
            <person name="Scott J."/>
            <person name="Pierce K.A."/>
            <person name="Xavier R.J."/>
            <person name="Alm E.J."/>
        </authorList>
    </citation>
    <scope>NUCLEOTIDE SEQUENCE [LARGE SCALE GENOMIC DNA]</scope>
    <source>
        <strain evidence="2 8">BIOML-A1</strain>
    </source>
</reference>
<dbReference type="OrthoDB" id="9796381at2"/>
<dbReference type="EMBL" id="QRQN01000004">
    <property type="protein sequence ID" value="RHN10762.1"/>
    <property type="molecule type" value="Genomic_DNA"/>
</dbReference>
<reference evidence="6 7" key="2">
    <citation type="submission" date="2018-08" db="EMBL/GenBank/DDBJ databases">
        <title>A genome reference for cultivated species of the human gut microbiota.</title>
        <authorList>
            <person name="Zou Y."/>
            <person name="Xue W."/>
            <person name="Luo G."/>
        </authorList>
    </citation>
    <scope>NUCLEOTIDE SEQUENCE [LARGE SCALE GENOMIC DNA]</scope>
    <source>
        <strain evidence="4 6">AF31-21AC</strain>
        <strain evidence="3 7">AM22-21LB</strain>
    </source>
</reference>
<keyword evidence="2" id="KW-0808">Transferase</keyword>
<dbReference type="GO" id="GO:0016740">
    <property type="term" value="F:transferase activity"/>
    <property type="evidence" value="ECO:0007669"/>
    <property type="project" value="UniProtKB-KW"/>
</dbReference>
<dbReference type="Proteomes" id="UP000478483">
    <property type="component" value="Unassembled WGS sequence"/>
</dbReference>
<evidence type="ECO:0000313" key="3">
    <source>
        <dbReference type="EMBL" id="RHG25316.1"/>
    </source>
</evidence>
<accession>A0A173QVL6</accession>
<dbReference type="PaxDb" id="166486-ERS852572_00004"/>
<dbReference type="Proteomes" id="UP000284051">
    <property type="component" value="Unassembled WGS sequence"/>
</dbReference>